<dbReference type="InterPro" id="IPR019775">
    <property type="entry name" value="WD40_repeat_CS"/>
</dbReference>
<dbReference type="SMART" id="SM00320">
    <property type="entry name" value="WD40"/>
    <property type="match status" value="2"/>
</dbReference>
<dbReference type="SUPFAM" id="SSF50978">
    <property type="entry name" value="WD40 repeat-like"/>
    <property type="match status" value="1"/>
</dbReference>
<organism evidence="6 7">
    <name type="scientific">Trichoglossum hirsutum</name>
    <dbReference type="NCBI Taxonomy" id="265104"/>
    <lineage>
        <taxon>Eukaryota</taxon>
        <taxon>Fungi</taxon>
        <taxon>Dikarya</taxon>
        <taxon>Ascomycota</taxon>
        <taxon>Pezizomycotina</taxon>
        <taxon>Geoglossomycetes</taxon>
        <taxon>Geoglossales</taxon>
        <taxon>Geoglossaceae</taxon>
        <taxon>Trichoglossum</taxon>
    </lineage>
</organism>
<dbReference type="InterPro" id="IPR056884">
    <property type="entry name" value="NPHP3-like_N"/>
</dbReference>
<dbReference type="InterPro" id="IPR036322">
    <property type="entry name" value="WD40_repeat_dom_sf"/>
</dbReference>
<dbReference type="AlphaFoldDB" id="A0A9P8ID62"/>
<dbReference type="SUPFAM" id="SSF52540">
    <property type="entry name" value="P-loop containing nucleoside triphosphate hydrolases"/>
    <property type="match status" value="1"/>
</dbReference>
<keyword evidence="7" id="KW-1185">Reference proteome</keyword>
<dbReference type="Proteomes" id="UP000750711">
    <property type="component" value="Unassembled WGS sequence"/>
</dbReference>
<dbReference type="PROSITE" id="PS00678">
    <property type="entry name" value="WD_REPEATS_1"/>
    <property type="match status" value="2"/>
</dbReference>
<reference evidence="6" key="1">
    <citation type="submission" date="2021-03" db="EMBL/GenBank/DDBJ databases">
        <title>Comparative genomics and phylogenomic investigation of the class Geoglossomycetes provide insights into ecological specialization and systematics.</title>
        <authorList>
            <person name="Melie T."/>
            <person name="Pirro S."/>
            <person name="Miller A.N."/>
            <person name="Quandt A."/>
        </authorList>
    </citation>
    <scope>NUCLEOTIDE SEQUENCE</scope>
    <source>
        <strain evidence="6">CAQ_001_2017</strain>
    </source>
</reference>
<dbReference type="Pfam" id="PF24883">
    <property type="entry name" value="NPHP3_N"/>
    <property type="match status" value="1"/>
</dbReference>
<accession>A0A9P8ID62</accession>
<dbReference type="InterPro" id="IPR010730">
    <property type="entry name" value="HET"/>
</dbReference>
<evidence type="ECO:0000259" key="5">
    <source>
        <dbReference type="Pfam" id="PF24883"/>
    </source>
</evidence>
<dbReference type="PANTHER" id="PTHR10622:SF11">
    <property type="entry name" value="HET-DOMAIN-CONTAINING PROTEIN"/>
    <property type="match status" value="1"/>
</dbReference>
<name>A0A9P8ID62_9PEZI</name>
<dbReference type="EMBL" id="JAGHQM010001912">
    <property type="protein sequence ID" value="KAH0551582.1"/>
    <property type="molecule type" value="Genomic_DNA"/>
</dbReference>
<feature type="repeat" description="WD" evidence="3">
    <location>
        <begin position="908"/>
        <end position="949"/>
    </location>
</feature>
<evidence type="ECO:0000313" key="7">
    <source>
        <dbReference type="Proteomes" id="UP000750711"/>
    </source>
</evidence>
<evidence type="ECO:0000256" key="2">
    <source>
        <dbReference type="ARBA" id="ARBA00022737"/>
    </source>
</evidence>
<dbReference type="InterPro" id="IPR001680">
    <property type="entry name" value="WD40_rpt"/>
</dbReference>
<sequence>MRLLECNNVGVFRLTKDLIGENIPQYAILSHTWGEDVGEVTFEDLIKGTGESKAGYQKIRFCGSQATRDGLQYFWVDTCCIDKSSSAELQEAINSMFHWYRNAAKCYVYLSDVSRSAFDPSDEFSRPSWKLAFRKSRWFTRGWTLQELVAPASVEFFSKDWEKLGNKKSLEQLIHEITRIPVKALQGSPLSDFSITERMSWADKRETTRKEDMAYSLLGIFDVYMPLIYGEGRDKALARLREETLKGIKHEVPSVASSFSHATASDEDLLKLLRSAAQAAFNSHDKQHDPLCLPETRVEVLQQITAWADGRDERCIFLLSGMAGTGKSTIARTIARKYYDQNHLGASFFFSRGGGDVSNASKFFTSIAVQLAKKSLALNRYICEAIAKNSDITSQALRDQWNQLIFQPLSRIEAELVLSPLIFVIDALDECEGDEDIRAILQLFTEAKGLADIQLRVFITSRPESPIRLGFRDTPWIVYHDLVLHNVSPTIIDQDISIFLRHMFEKIKGEFEDLSEDWPGDEKISYLVKKASGLFIYAATVCRFIKDNEERSPQELLNLVMEGSEEQPHSEIPHRLATQALDKIYIQILQHSFKRVENKEKIAKSFRWIVGSITILFDPLSTLVLAKLLSEQKDTVTLRLRHLHSVLNIPKDQDHPVRLLHPSFRDFLLDRERCRDQHFWIDEKKAHESLAESCLRLMSNSLRSDICCLRAPGTLAREVENSKIEQCLSADLQYACRYWVQHLQRSESQLFDNDHVHKFLRKHFLHWLEALSLSGSMSDSVGMMKALQSMVPDKNSHLYNMVYDATRFILYNRSIIEEAPLQLYSAALIFAPKTSIVREQFLDQTPQWICRLPEVQKAWSSTVQTLEGHSNWVSAVAFSPDGRLLASASRDSTIRLWDASTGASRGTLEGHSSRVNAVAFSPDGQLLASASYDDTVRLWDASTGAPRGVLSTNGRIHNLSFSNDGSYIKTERGLLGLNYLQGSIDQPQSDFPSA</sequence>
<evidence type="ECO:0000313" key="6">
    <source>
        <dbReference type="EMBL" id="KAH0551582.1"/>
    </source>
</evidence>
<feature type="non-terminal residue" evidence="6">
    <location>
        <position position="994"/>
    </location>
</feature>
<proteinExistence type="predicted"/>
<dbReference type="Pfam" id="PF06985">
    <property type="entry name" value="HET"/>
    <property type="match status" value="1"/>
</dbReference>
<dbReference type="InterPro" id="IPR027417">
    <property type="entry name" value="P-loop_NTPase"/>
</dbReference>
<evidence type="ECO:0000256" key="3">
    <source>
        <dbReference type="PROSITE-ProRule" id="PRU00221"/>
    </source>
</evidence>
<feature type="domain" description="Nephrocystin 3-like N-terminal" evidence="5">
    <location>
        <begin position="302"/>
        <end position="462"/>
    </location>
</feature>
<comment type="caution">
    <text evidence="6">The sequence shown here is derived from an EMBL/GenBank/DDBJ whole genome shotgun (WGS) entry which is preliminary data.</text>
</comment>
<keyword evidence="1 3" id="KW-0853">WD repeat</keyword>
<dbReference type="PROSITE" id="PS50294">
    <property type="entry name" value="WD_REPEATS_REGION"/>
    <property type="match status" value="2"/>
</dbReference>
<keyword evidence="2" id="KW-0677">Repeat</keyword>
<dbReference type="Gene3D" id="2.130.10.10">
    <property type="entry name" value="YVTN repeat-like/Quinoprotein amine dehydrogenase"/>
    <property type="match status" value="1"/>
</dbReference>
<dbReference type="Gene3D" id="3.40.50.300">
    <property type="entry name" value="P-loop containing nucleotide triphosphate hydrolases"/>
    <property type="match status" value="1"/>
</dbReference>
<feature type="repeat" description="WD" evidence="3">
    <location>
        <begin position="866"/>
        <end position="907"/>
    </location>
</feature>
<dbReference type="PROSITE" id="PS50082">
    <property type="entry name" value="WD_REPEATS_2"/>
    <property type="match status" value="2"/>
</dbReference>
<dbReference type="InterPro" id="IPR015943">
    <property type="entry name" value="WD40/YVTN_repeat-like_dom_sf"/>
</dbReference>
<evidence type="ECO:0000259" key="4">
    <source>
        <dbReference type="Pfam" id="PF06985"/>
    </source>
</evidence>
<protein>
    <submittedName>
        <fullName evidence="6">Uncharacterized protein</fullName>
    </submittedName>
</protein>
<evidence type="ECO:0000256" key="1">
    <source>
        <dbReference type="ARBA" id="ARBA00022574"/>
    </source>
</evidence>
<dbReference type="PANTHER" id="PTHR10622">
    <property type="entry name" value="HET DOMAIN-CONTAINING PROTEIN"/>
    <property type="match status" value="1"/>
</dbReference>
<gene>
    <name evidence="6" type="ORF">GP486_007200</name>
</gene>
<dbReference type="Pfam" id="PF00400">
    <property type="entry name" value="WD40"/>
    <property type="match status" value="2"/>
</dbReference>
<feature type="domain" description="Heterokaryon incompatibility" evidence="4">
    <location>
        <begin position="26"/>
        <end position="117"/>
    </location>
</feature>